<evidence type="ECO:0008006" key="4">
    <source>
        <dbReference type="Google" id="ProtNLM"/>
    </source>
</evidence>
<name>A0A0N7H0Q5_PSEFL</name>
<evidence type="ECO:0000256" key="1">
    <source>
        <dbReference type="SAM" id="Phobius"/>
    </source>
</evidence>
<feature type="transmembrane region" description="Helical" evidence="1">
    <location>
        <begin position="12"/>
        <end position="42"/>
    </location>
</feature>
<reference evidence="3" key="1">
    <citation type="submission" date="2015-09" db="EMBL/GenBank/DDBJ databases">
        <title>Whole genome sequence of Pseudomonas fluorescens FW300-N2E3.</title>
        <authorList>
            <person name="Ray J."/>
            <person name="Melnyk R."/>
            <person name="Deutschbauer A."/>
        </authorList>
    </citation>
    <scope>NUCLEOTIDE SEQUENCE [LARGE SCALE GENOMIC DNA]</scope>
    <source>
        <strain evidence="3">FW300-N2E3</strain>
    </source>
</reference>
<keyword evidence="1" id="KW-0812">Transmembrane</keyword>
<dbReference type="Proteomes" id="UP000066487">
    <property type="component" value="Chromosome"/>
</dbReference>
<keyword evidence="1" id="KW-1133">Transmembrane helix</keyword>
<dbReference type="EMBL" id="CP012830">
    <property type="protein sequence ID" value="ALI03796.1"/>
    <property type="molecule type" value="Genomic_DNA"/>
</dbReference>
<evidence type="ECO:0000313" key="2">
    <source>
        <dbReference type="EMBL" id="ALI03796.1"/>
    </source>
</evidence>
<protein>
    <recommendedName>
        <fullName evidence="4">Transmembrane protein</fullName>
    </recommendedName>
</protein>
<evidence type="ECO:0000313" key="3">
    <source>
        <dbReference type="Proteomes" id="UP000066487"/>
    </source>
</evidence>
<proteinExistence type="predicted"/>
<gene>
    <name evidence="2" type="ORF">AO353_22985</name>
</gene>
<organism evidence="2 3">
    <name type="scientific">Pseudomonas fluorescens</name>
    <dbReference type="NCBI Taxonomy" id="294"/>
    <lineage>
        <taxon>Bacteria</taxon>
        <taxon>Pseudomonadati</taxon>
        <taxon>Pseudomonadota</taxon>
        <taxon>Gammaproteobacteria</taxon>
        <taxon>Pseudomonadales</taxon>
        <taxon>Pseudomonadaceae</taxon>
        <taxon>Pseudomonas</taxon>
    </lineage>
</organism>
<accession>A0A0N7H0Q5</accession>
<reference evidence="2 3" key="2">
    <citation type="journal article" date="2018" name="Nature">
        <title>Mutant phenotypes for thousands of bacterial genes of unknown function.</title>
        <authorList>
            <person name="Price M.N."/>
            <person name="Wetmore K.M."/>
            <person name="Waters R.J."/>
            <person name="Callaghan M."/>
            <person name="Ray J."/>
            <person name="Liu H."/>
            <person name="Kuehl J.V."/>
            <person name="Melnyk R.A."/>
            <person name="Lamson J.S."/>
            <person name="Suh Y."/>
            <person name="Carlson H.K."/>
            <person name="Esquivel Z."/>
            <person name="Sadeeshkumar H."/>
            <person name="Chakraborty R."/>
            <person name="Zane G.M."/>
            <person name="Rubin B.E."/>
            <person name="Wall J.D."/>
            <person name="Visel A."/>
            <person name="Bristow J."/>
            <person name="Blow M.J."/>
            <person name="Arkin A.P."/>
            <person name="Deutschbauer A.M."/>
        </authorList>
    </citation>
    <scope>NUCLEOTIDE SEQUENCE [LARGE SCALE GENOMIC DNA]</scope>
    <source>
        <strain evidence="2 3">FW300-N2E3</strain>
    </source>
</reference>
<keyword evidence="1" id="KW-0472">Membrane</keyword>
<dbReference type="AlphaFoldDB" id="A0A0N7H0Q5"/>
<sequence>MTISGTATAGRFTIATIVVAMTTVVTIAAAVVTIAVVAAAIWGRYWLVQYWEQSSQVRYRRRPP</sequence>